<dbReference type="InterPro" id="IPR050925">
    <property type="entry name" value="Rhomboid_protease_S54"/>
</dbReference>
<dbReference type="GO" id="GO:0004252">
    <property type="term" value="F:serine-type endopeptidase activity"/>
    <property type="evidence" value="ECO:0007669"/>
    <property type="project" value="InterPro"/>
</dbReference>
<accession>A0A9W6CLN8</accession>
<reference evidence="9" key="1">
    <citation type="submission" date="2022-12" db="EMBL/GenBank/DDBJ databases">
        <title>Reference genome sequencing for broad-spectrum identification of bacterial and archaeal isolates by mass spectrometry.</title>
        <authorList>
            <person name="Sekiguchi Y."/>
            <person name="Tourlousse D.M."/>
        </authorList>
    </citation>
    <scope>NUCLEOTIDE SEQUENCE</scope>
    <source>
        <strain evidence="9">301</strain>
    </source>
</reference>
<dbReference type="RefSeq" id="WP_281807091.1">
    <property type="nucleotide sequence ID" value="NZ_BSDO01000002.1"/>
</dbReference>
<name>A0A9W6CLN8_XANFL</name>
<reference evidence="10 12" key="2">
    <citation type="submission" date="2023-07" db="EMBL/GenBank/DDBJ databases">
        <title>Genomic Encyclopedia of Type Strains, Phase IV (KMG-IV): sequencing the most valuable type-strain genomes for metagenomic binning, comparative biology and taxonomic classification.</title>
        <authorList>
            <person name="Goeker M."/>
        </authorList>
    </citation>
    <scope>NUCLEOTIDE SEQUENCE [LARGE SCALE GENOMIC DNA]</scope>
    <source>
        <strain evidence="10 12">DSM 338</strain>
    </source>
</reference>
<evidence type="ECO:0000256" key="6">
    <source>
        <dbReference type="ARBA" id="ARBA00023136"/>
    </source>
</evidence>
<keyword evidence="4 10" id="KW-0378">Hydrolase</keyword>
<dbReference type="GO" id="GO:0006508">
    <property type="term" value="P:proteolysis"/>
    <property type="evidence" value="ECO:0007669"/>
    <property type="project" value="UniProtKB-KW"/>
</dbReference>
<evidence type="ECO:0000313" key="11">
    <source>
        <dbReference type="Proteomes" id="UP001144397"/>
    </source>
</evidence>
<feature type="transmembrane region" description="Helical" evidence="7">
    <location>
        <begin position="265"/>
        <end position="282"/>
    </location>
</feature>
<dbReference type="SUPFAM" id="SSF144091">
    <property type="entry name" value="Rhomboid-like"/>
    <property type="match status" value="1"/>
</dbReference>
<evidence type="ECO:0000256" key="7">
    <source>
        <dbReference type="SAM" id="Phobius"/>
    </source>
</evidence>
<dbReference type="EMBL" id="JAVDPY010000001">
    <property type="protein sequence ID" value="MDR6332175.1"/>
    <property type="molecule type" value="Genomic_DNA"/>
</dbReference>
<keyword evidence="3 7" id="KW-0812">Transmembrane</keyword>
<proteinExistence type="inferred from homology"/>
<dbReference type="Proteomes" id="UP001245370">
    <property type="component" value="Unassembled WGS sequence"/>
</dbReference>
<evidence type="ECO:0000313" key="12">
    <source>
        <dbReference type="Proteomes" id="UP001245370"/>
    </source>
</evidence>
<dbReference type="GeneID" id="95762539"/>
<dbReference type="InterPro" id="IPR035952">
    <property type="entry name" value="Rhomboid-like_sf"/>
</dbReference>
<protein>
    <submittedName>
        <fullName evidence="9">Rhomboid family intramembrane serine protease</fullName>
    </submittedName>
    <submittedName>
        <fullName evidence="10">Rhomboid protease GluP</fullName>
        <ecNumber evidence="10">3.4.21.105</ecNumber>
    </submittedName>
</protein>
<feature type="transmembrane region" description="Helical" evidence="7">
    <location>
        <begin position="302"/>
        <end position="325"/>
    </location>
</feature>
<feature type="transmembrane region" description="Helical" evidence="7">
    <location>
        <begin position="211"/>
        <end position="228"/>
    </location>
</feature>
<evidence type="ECO:0000259" key="8">
    <source>
        <dbReference type="Pfam" id="PF01694"/>
    </source>
</evidence>
<evidence type="ECO:0000256" key="1">
    <source>
        <dbReference type="ARBA" id="ARBA00004141"/>
    </source>
</evidence>
<dbReference type="InterPro" id="IPR022764">
    <property type="entry name" value="Peptidase_S54_rhomboid_dom"/>
</dbReference>
<comment type="caution">
    <text evidence="9">The sequence shown here is derived from an EMBL/GenBank/DDBJ whole genome shotgun (WGS) entry which is preliminary data.</text>
</comment>
<feature type="transmembrane region" description="Helical" evidence="7">
    <location>
        <begin position="14"/>
        <end position="32"/>
    </location>
</feature>
<evidence type="ECO:0000313" key="9">
    <source>
        <dbReference type="EMBL" id="GLI22077.1"/>
    </source>
</evidence>
<evidence type="ECO:0000256" key="4">
    <source>
        <dbReference type="ARBA" id="ARBA00022801"/>
    </source>
</evidence>
<dbReference type="Proteomes" id="UP001144397">
    <property type="component" value="Unassembled WGS sequence"/>
</dbReference>
<feature type="transmembrane region" description="Helical" evidence="7">
    <location>
        <begin position="234"/>
        <end position="253"/>
    </location>
</feature>
<gene>
    <name evidence="10" type="ORF">GGQ86_000622</name>
    <name evidence="9" type="ORF">XFLAVUS301_17510</name>
</gene>
<keyword evidence="5 7" id="KW-1133">Transmembrane helix</keyword>
<organism evidence="9 11">
    <name type="scientific">Xanthobacter flavus</name>
    <dbReference type="NCBI Taxonomy" id="281"/>
    <lineage>
        <taxon>Bacteria</taxon>
        <taxon>Pseudomonadati</taxon>
        <taxon>Pseudomonadota</taxon>
        <taxon>Alphaproteobacteria</taxon>
        <taxon>Hyphomicrobiales</taxon>
        <taxon>Xanthobacteraceae</taxon>
        <taxon>Xanthobacter</taxon>
    </lineage>
</organism>
<evidence type="ECO:0000256" key="2">
    <source>
        <dbReference type="ARBA" id="ARBA00009045"/>
    </source>
</evidence>
<keyword evidence="6 7" id="KW-0472">Membrane</keyword>
<comment type="subcellular location">
    <subcellularLocation>
        <location evidence="1">Membrane</location>
        <topology evidence="1">Multi-pass membrane protein</topology>
    </subcellularLocation>
</comment>
<dbReference type="PANTHER" id="PTHR43731">
    <property type="entry name" value="RHOMBOID PROTEASE"/>
    <property type="match status" value="1"/>
</dbReference>
<dbReference type="Gene3D" id="1.20.1540.10">
    <property type="entry name" value="Rhomboid-like"/>
    <property type="match status" value="1"/>
</dbReference>
<sequence>MHGQKQGFFEQPHAATYLLITVNIAIFGMMALRTGAAAPGGRDLWQAGALYPLVLLRSEYWRLVAHGFLHANPMHLFTNMLCLALWGGHLERRVGATYFLVIYTIALLAGGLVSLATHHGPYLSVGASGAVSGVLGALFCLWILGKIELSASFFLINIGLNITLSLSTRGIDWGAHLGGFTGGLIACALIDLVERANARVFACKFPEGLKLNVMILAVVAPTSAALFVSSLPATPVACALTAGIVLLAVVLFAKAIDLVLMRRHGLAIAAAMLALLNTAAMFTALDRLAQPICATPGRAPAIAALCSHAGLLPTLGAAVMLALSLGLSAHSIAKGVADVGFVAPSLRGERRRRLGL</sequence>
<feature type="domain" description="Peptidase S54 rhomboid" evidence="8">
    <location>
        <begin position="58"/>
        <end position="188"/>
    </location>
</feature>
<evidence type="ECO:0000313" key="10">
    <source>
        <dbReference type="EMBL" id="MDR6332175.1"/>
    </source>
</evidence>
<evidence type="ECO:0000256" key="3">
    <source>
        <dbReference type="ARBA" id="ARBA00022692"/>
    </source>
</evidence>
<dbReference type="EC" id="3.4.21.105" evidence="10"/>
<feature type="transmembrane region" description="Helical" evidence="7">
    <location>
        <begin position="122"/>
        <end position="144"/>
    </location>
</feature>
<keyword evidence="12" id="KW-1185">Reference proteome</keyword>
<feature type="transmembrane region" description="Helical" evidence="7">
    <location>
        <begin position="98"/>
        <end position="116"/>
    </location>
</feature>
<comment type="similarity">
    <text evidence="2">Belongs to the peptidase S54 family.</text>
</comment>
<evidence type="ECO:0000256" key="5">
    <source>
        <dbReference type="ARBA" id="ARBA00022989"/>
    </source>
</evidence>
<dbReference type="AlphaFoldDB" id="A0A9W6CLN8"/>
<dbReference type="Pfam" id="PF01694">
    <property type="entry name" value="Rhomboid"/>
    <property type="match status" value="1"/>
</dbReference>
<dbReference type="GO" id="GO:0016020">
    <property type="term" value="C:membrane"/>
    <property type="evidence" value="ECO:0007669"/>
    <property type="project" value="UniProtKB-SubCell"/>
</dbReference>
<dbReference type="PANTHER" id="PTHR43731:SF14">
    <property type="entry name" value="PRESENILIN-ASSOCIATED RHOMBOID-LIKE PROTEIN, MITOCHONDRIAL"/>
    <property type="match status" value="1"/>
</dbReference>
<dbReference type="EMBL" id="BSDO01000002">
    <property type="protein sequence ID" value="GLI22077.1"/>
    <property type="molecule type" value="Genomic_DNA"/>
</dbReference>
<feature type="transmembrane region" description="Helical" evidence="7">
    <location>
        <begin position="173"/>
        <end position="190"/>
    </location>
</feature>
<keyword evidence="9" id="KW-0645">Protease</keyword>